<evidence type="ECO:0000256" key="1">
    <source>
        <dbReference type="ARBA" id="ARBA00022884"/>
    </source>
</evidence>
<dbReference type="AlphaFoldDB" id="A0A0K8MBJ4"/>
<dbReference type="InterPro" id="IPR012677">
    <property type="entry name" value="Nucleotide-bd_a/b_plait_sf"/>
</dbReference>
<comment type="caution">
    <text evidence="4">The sequence shown here is derived from an EMBL/GenBank/DDBJ whole genome shotgun (WGS) entry which is preliminary data.</text>
</comment>
<accession>A0A0K8MBJ4</accession>
<evidence type="ECO:0000313" key="4">
    <source>
        <dbReference type="EMBL" id="GAO97837.1"/>
    </source>
</evidence>
<protein>
    <submittedName>
        <fullName evidence="4">RNA recognition motif</fullName>
    </submittedName>
</protein>
<feature type="compositionally biased region" description="Gly residues" evidence="2">
    <location>
        <begin position="79"/>
        <end position="110"/>
    </location>
</feature>
<dbReference type="InterPro" id="IPR035979">
    <property type="entry name" value="RBD_domain_sf"/>
</dbReference>
<dbReference type="PANTHER" id="PTHR48027">
    <property type="entry name" value="HETEROGENEOUS NUCLEAR RIBONUCLEOPROTEIN 87F-RELATED"/>
    <property type="match status" value="1"/>
</dbReference>
<proteinExistence type="predicted"/>
<dbReference type="Gene3D" id="3.30.70.330">
    <property type="match status" value="1"/>
</dbReference>
<dbReference type="PROSITE" id="PS50102">
    <property type="entry name" value="RRM"/>
    <property type="match status" value="1"/>
</dbReference>
<dbReference type="Pfam" id="PF00076">
    <property type="entry name" value="RRM_1"/>
    <property type="match status" value="1"/>
</dbReference>
<sequence length="119" mass="12582">MSRELFVGNLPYSATEESLTEYFGSAGKVESVKIITDVHTGRSRGFGFVKMESDEGAAKAIQDLDGKEYAGRELKVNEAGGGNAGGGRRPGGPRQDGGGFRSRDGGGAPRGGERRPYRN</sequence>
<name>A0A0K8MBJ4_9PROT</name>
<dbReference type="SUPFAM" id="SSF54928">
    <property type="entry name" value="RNA-binding domain, RBD"/>
    <property type="match status" value="1"/>
</dbReference>
<dbReference type="STRING" id="1629334.Cva_00477"/>
<dbReference type="EMBL" id="BBVC01000019">
    <property type="protein sequence ID" value="GAO97837.1"/>
    <property type="molecule type" value="Genomic_DNA"/>
</dbReference>
<dbReference type="GO" id="GO:0003723">
    <property type="term" value="F:RNA binding"/>
    <property type="evidence" value="ECO:0007669"/>
    <property type="project" value="UniProtKB-KW"/>
</dbReference>
<evidence type="ECO:0000256" key="2">
    <source>
        <dbReference type="SAM" id="MobiDB-lite"/>
    </source>
</evidence>
<dbReference type="InterPro" id="IPR048289">
    <property type="entry name" value="RRM2_NsCP33-like"/>
</dbReference>
<feature type="region of interest" description="Disordered" evidence="2">
    <location>
        <begin position="76"/>
        <end position="119"/>
    </location>
</feature>
<dbReference type="CDD" id="cd21608">
    <property type="entry name" value="RRM2_NsCP33_like"/>
    <property type="match status" value="1"/>
</dbReference>
<dbReference type="InterPro" id="IPR052462">
    <property type="entry name" value="SLIRP/GR-RBP-like"/>
</dbReference>
<organism evidence="4 5">
    <name type="scientific">Caedimonas varicaedens</name>
    <dbReference type="NCBI Taxonomy" id="1629334"/>
    <lineage>
        <taxon>Bacteria</taxon>
        <taxon>Pseudomonadati</taxon>
        <taxon>Pseudomonadota</taxon>
        <taxon>Alphaproteobacteria</taxon>
        <taxon>Holosporales</taxon>
        <taxon>Caedimonadaceae</taxon>
        <taxon>Caedimonas</taxon>
    </lineage>
</organism>
<evidence type="ECO:0000313" key="5">
    <source>
        <dbReference type="Proteomes" id="UP000036771"/>
    </source>
</evidence>
<keyword evidence="1" id="KW-0694">RNA-binding</keyword>
<keyword evidence="5" id="KW-1185">Reference proteome</keyword>
<dbReference type="OrthoDB" id="9798855at2"/>
<reference evidence="4 5" key="1">
    <citation type="submission" date="2015-03" db="EMBL/GenBank/DDBJ databases">
        <title>Caedibacter varicaedens, whole genome shotgun sequence.</title>
        <authorList>
            <person name="Suzuki H."/>
            <person name="Dapper A.L."/>
            <person name="Gibson A.K."/>
            <person name="Jackson C."/>
            <person name="Lee H."/>
            <person name="Pejaver V.R."/>
            <person name="Doak T."/>
            <person name="Lynch M."/>
        </authorList>
    </citation>
    <scope>NUCLEOTIDE SEQUENCE [LARGE SCALE GENOMIC DNA]</scope>
</reference>
<feature type="domain" description="RRM" evidence="3">
    <location>
        <begin position="3"/>
        <end position="81"/>
    </location>
</feature>
<dbReference type="Proteomes" id="UP000036771">
    <property type="component" value="Unassembled WGS sequence"/>
</dbReference>
<gene>
    <name evidence="4" type="ORF">Cva_00477</name>
</gene>
<dbReference type="InterPro" id="IPR000504">
    <property type="entry name" value="RRM_dom"/>
</dbReference>
<dbReference type="SMART" id="SM00360">
    <property type="entry name" value="RRM"/>
    <property type="match status" value="1"/>
</dbReference>
<evidence type="ECO:0000259" key="3">
    <source>
        <dbReference type="PROSITE" id="PS50102"/>
    </source>
</evidence>